<organism evidence="1 2">
    <name type="scientific">Decorospora gaudefroyi</name>
    <dbReference type="NCBI Taxonomy" id="184978"/>
    <lineage>
        <taxon>Eukaryota</taxon>
        <taxon>Fungi</taxon>
        <taxon>Dikarya</taxon>
        <taxon>Ascomycota</taxon>
        <taxon>Pezizomycotina</taxon>
        <taxon>Dothideomycetes</taxon>
        <taxon>Pleosporomycetidae</taxon>
        <taxon>Pleosporales</taxon>
        <taxon>Pleosporineae</taxon>
        <taxon>Pleosporaceae</taxon>
        <taxon>Decorospora</taxon>
    </lineage>
</organism>
<name>A0A6A5KSK8_9PLEO</name>
<protein>
    <submittedName>
        <fullName evidence="1">Uncharacterized protein</fullName>
    </submittedName>
</protein>
<evidence type="ECO:0000313" key="1">
    <source>
        <dbReference type="EMBL" id="KAF1839207.1"/>
    </source>
</evidence>
<gene>
    <name evidence="1" type="ORF">BDW02DRAFT_231183</name>
</gene>
<dbReference type="EMBL" id="ML975246">
    <property type="protein sequence ID" value="KAF1839207.1"/>
    <property type="molecule type" value="Genomic_DNA"/>
</dbReference>
<dbReference type="AlphaFoldDB" id="A0A6A5KSK8"/>
<proteinExistence type="predicted"/>
<reference evidence="1" key="1">
    <citation type="submission" date="2020-01" db="EMBL/GenBank/DDBJ databases">
        <authorList>
            <consortium name="DOE Joint Genome Institute"/>
            <person name="Haridas S."/>
            <person name="Albert R."/>
            <person name="Binder M."/>
            <person name="Bloem J."/>
            <person name="Labutti K."/>
            <person name="Salamov A."/>
            <person name="Andreopoulos B."/>
            <person name="Baker S.E."/>
            <person name="Barry K."/>
            <person name="Bills G."/>
            <person name="Bluhm B.H."/>
            <person name="Cannon C."/>
            <person name="Castanera R."/>
            <person name="Culley D.E."/>
            <person name="Daum C."/>
            <person name="Ezra D."/>
            <person name="Gonzalez J.B."/>
            <person name="Henrissat B."/>
            <person name="Kuo A."/>
            <person name="Liang C."/>
            <person name="Lipzen A."/>
            <person name="Lutzoni F."/>
            <person name="Magnuson J."/>
            <person name="Mondo S."/>
            <person name="Nolan M."/>
            <person name="Ohm R."/>
            <person name="Pangilinan J."/>
            <person name="Park H.-J."/>
            <person name="Ramirez L."/>
            <person name="Alfaro M."/>
            <person name="Sun H."/>
            <person name="Tritt A."/>
            <person name="Yoshinaga Y."/>
            <person name="Zwiers L.-H."/>
            <person name="Turgeon B.G."/>
            <person name="Goodwin S.B."/>
            <person name="Spatafora J.W."/>
            <person name="Crous P.W."/>
            <person name="Grigoriev I.V."/>
        </authorList>
    </citation>
    <scope>NUCLEOTIDE SEQUENCE</scope>
    <source>
        <strain evidence="1">P77</strain>
    </source>
</reference>
<sequence>MVCGPNGLFFEVWPDFTSFLFEVCKQWVCWFPAGSNYGSWKRASLYASGQCHEMIPGRQDRRHPLYLTISLFDTVVLLMRSFHNLQYDTITNPHRLSALGCNSWTRITTSSTYTVGYMLDTVTVGLGTKHLDKLLRCARYSISWAIFAVFRIRKLCFNSLRTRRLTSTTLGSPEIKHRQQGPFPNSITFRHSRHAVYGTSVTIMAPPGRYCSFMAKRSTVTSQIKITCSELISICFLHPHPYLVD</sequence>
<evidence type="ECO:0000313" key="2">
    <source>
        <dbReference type="Proteomes" id="UP000800040"/>
    </source>
</evidence>
<accession>A0A6A5KSK8</accession>
<dbReference type="Proteomes" id="UP000800040">
    <property type="component" value="Unassembled WGS sequence"/>
</dbReference>
<keyword evidence="2" id="KW-1185">Reference proteome</keyword>